<feature type="domain" description="Dienelactone hydrolase" evidence="1">
    <location>
        <begin position="41"/>
        <end position="148"/>
    </location>
</feature>
<dbReference type="PANTHER" id="PTHR47751:SF1">
    <property type="entry name" value="SUPERFAMILY HYDROLASE, PUTATIVE (AFU_ORTHOLOGUE AFUA_2G16580)-RELATED"/>
    <property type="match status" value="1"/>
</dbReference>
<reference evidence="2" key="2">
    <citation type="journal article" date="2021" name="PeerJ">
        <title>Extensive microbial diversity within the chicken gut microbiome revealed by metagenomics and culture.</title>
        <authorList>
            <person name="Gilroy R."/>
            <person name="Ravi A."/>
            <person name="Getino M."/>
            <person name="Pursley I."/>
            <person name="Horton D.L."/>
            <person name="Alikhan N.F."/>
            <person name="Baker D."/>
            <person name="Gharbi K."/>
            <person name="Hall N."/>
            <person name="Watson M."/>
            <person name="Adriaenssens E.M."/>
            <person name="Foster-Nyarko E."/>
            <person name="Jarju S."/>
            <person name="Secka A."/>
            <person name="Antonio M."/>
            <person name="Oren A."/>
            <person name="Chaudhuri R.R."/>
            <person name="La Ragione R."/>
            <person name="Hildebrand F."/>
            <person name="Pallen M.J."/>
        </authorList>
    </citation>
    <scope>NUCLEOTIDE SEQUENCE</scope>
    <source>
        <strain evidence="2">2830</strain>
    </source>
</reference>
<dbReference type="InterPro" id="IPR029058">
    <property type="entry name" value="AB_hydrolase_fold"/>
</dbReference>
<organism evidence="2 3">
    <name type="scientific">Candidatus Avidehalobacter gallistercoris</name>
    <dbReference type="NCBI Taxonomy" id="2840694"/>
    <lineage>
        <taxon>Bacteria</taxon>
        <taxon>Bacillati</taxon>
        <taxon>Bacillota</taxon>
        <taxon>Clostridia</taxon>
        <taxon>Eubacteriales</taxon>
        <taxon>Peptococcaceae</taxon>
        <taxon>Peptococcaceae incertae sedis</taxon>
        <taxon>Candidatus Avidehalobacter</taxon>
    </lineage>
</organism>
<dbReference type="InterPro" id="IPR051411">
    <property type="entry name" value="Polyketide_trans_af380"/>
</dbReference>
<accession>A0A9D1HJL3</accession>
<reference evidence="2" key="1">
    <citation type="submission" date="2020-10" db="EMBL/GenBank/DDBJ databases">
        <authorList>
            <person name="Gilroy R."/>
        </authorList>
    </citation>
    <scope>NUCLEOTIDE SEQUENCE</scope>
    <source>
        <strain evidence="2">2830</strain>
    </source>
</reference>
<evidence type="ECO:0000313" key="3">
    <source>
        <dbReference type="Proteomes" id="UP000824124"/>
    </source>
</evidence>
<dbReference type="PANTHER" id="PTHR47751">
    <property type="entry name" value="SUPERFAMILY HYDROLASE, PUTATIVE (AFU_ORTHOLOGUE AFUA_2G16580)-RELATED"/>
    <property type="match status" value="1"/>
</dbReference>
<dbReference type="EMBL" id="DVMH01000020">
    <property type="protein sequence ID" value="HIU10294.1"/>
    <property type="molecule type" value="Genomic_DNA"/>
</dbReference>
<evidence type="ECO:0000313" key="2">
    <source>
        <dbReference type="EMBL" id="HIU10294.1"/>
    </source>
</evidence>
<evidence type="ECO:0000259" key="1">
    <source>
        <dbReference type="Pfam" id="PF01738"/>
    </source>
</evidence>
<sequence>MSNYICKLNANVERTHVRYRNRYGIALAGDLYTMKNIDRTKKYAAVVIGAPYGGVKEQGSSVYANELAQRGFVVLTFDPCYMGQSGGEPRHVSSPDLFSENISAGVDYLGLLSYVDRNRIAALGICGSGGFALSAAAMDTRIKAVITASMFDMSVASRMEQTPEQIQKKKEQLSLQRWADVENGTPEYIPAFPEESVDVIPDDVQGLNREFFEFYATKRGHHPNALGNFTTTSDLSFMNYALNDHIAEISPRPILFIVGEQAESRFFSDMAFENAAQPKRMMVVPDCNHVDLYDDTSKIPFDEIERFLYENLD</sequence>
<protein>
    <submittedName>
        <fullName evidence="2">Alpha/beta hydrolase</fullName>
    </submittedName>
</protein>
<comment type="caution">
    <text evidence="2">The sequence shown here is derived from an EMBL/GenBank/DDBJ whole genome shotgun (WGS) entry which is preliminary data.</text>
</comment>
<name>A0A9D1HJL3_9FIRM</name>
<proteinExistence type="predicted"/>
<dbReference type="SUPFAM" id="SSF53474">
    <property type="entry name" value="alpha/beta-Hydrolases"/>
    <property type="match status" value="1"/>
</dbReference>
<dbReference type="AlphaFoldDB" id="A0A9D1HJL3"/>
<dbReference type="Gene3D" id="1.10.10.800">
    <property type="match status" value="1"/>
</dbReference>
<keyword evidence="2" id="KW-0378">Hydrolase</keyword>
<dbReference type="Gene3D" id="3.40.50.1820">
    <property type="entry name" value="alpha/beta hydrolase"/>
    <property type="match status" value="1"/>
</dbReference>
<dbReference type="Pfam" id="PF01738">
    <property type="entry name" value="DLH"/>
    <property type="match status" value="1"/>
</dbReference>
<dbReference type="Proteomes" id="UP000824124">
    <property type="component" value="Unassembled WGS sequence"/>
</dbReference>
<dbReference type="GO" id="GO:0016787">
    <property type="term" value="F:hydrolase activity"/>
    <property type="evidence" value="ECO:0007669"/>
    <property type="project" value="UniProtKB-KW"/>
</dbReference>
<dbReference type="InterPro" id="IPR002925">
    <property type="entry name" value="Dienelactn_hydro"/>
</dbReference>
<gene>
    <name evidence="2" type="ORF">IAB00_03475</name>
</gene>